<feature type="compositionally biased region" description="Polar residues" evidence="2">
    <location>
        <begin position="184"/>
        <end position="194"/>
    </location>
</feature>
<protein>
    <submittedName>
        <fullName evidence="3">17854_t:CDS:1</fullName>
    </submittedName>
</protein>
<comment type="caution">
    <text evidence="3">The sequence shown here is derived from an EMBL/GenBank/DDBJ whole genome shotgun (WGS) entry which is preliminary data.</text>
</comment>
<feature type="coiled-coil region" evidence="1">
    <location>
        <begin position="603"/>
        <end position="701"/>
    </location>
</feature>
<dbReference type="OrthoDB" id="2449234at2759"/>
<feature type="compositionally biased region" description="Basic and acidic residues" evidence="2">
    <location>
        <begin position="102"/>
        <end position="119"/>
    </location>
</feature>
<evidence type="ECO:0000256" key="2">
    <source>
        <dbReference type="SAM" id="MobiDB-lite"/>
    </source>
</evidence>
<accession>A0A9N8ZRK9</accession>
<gene>
    <name evidence="3" type="ORF">AMORRO_LOCUS3413</name>
</gene>
<feature type="compositionally biased region" description="Basic and acidic residues" evidence="2">
    <location>
        <begin position="50"/>
        <end position="61"/>
    </location>
</feature>
<name>A0A9N8ZRK9_9GLOM</name>
<feature type="region of interest" description="Disordered" evidence="2">
    <location>
        <begin position="491"/>
        <end position="536"/>
    </location>
</feature>
<feature type="compositionally biased region" description="Polar residues" evidence="2">
    <location>
        <begin position="36"/>
        <end position="49"/>
    </location>
</feature>
<feature type="compositionally biased region" description="Basic and acidic residues" evidence="2">
    <location>
        <begin position="75"/>
        <end position="90"/>
    </location>
</feature>
<feature type="compositionally biased region" description="Low complexity" evidence="2">
    <location>
        <begin position="23"/>
        <end position="35"/>
    </location>
</feature>
<evidence type="ECO:0000313" key="4">
    <source>
        <dbReference type="Proteomes" id="UP000789342"/>
    </source>
</evidence>
<evidence type="ECO:0000313" key="3">
    <source>
        <dbReference type="EMBL" id="CAG8504458.1"/>
    </source>
</evidence>
<feature type="compositionally biased region" description="Polar residues" evidence="2">
    <location>
        <begin position="237"/>
        <end position="258"/>
    </location>
</feature>
<evidence type="ECO:0000256" key="1">
    <source>
        <dbReference type="SAM" id="Coils"/>
    </source>
</evidence>
<feature type="region of interest" description="Disordered" evidence="2">
    <location>
        <begin position="237"/>
        <end position="260"/>
    </location>
</feature>
<feature type="region of interest" description="Disordered" evidence="2">
    <location>
        <begin position="1"/>
        <end position="207"/>
    </location>
</feature>
<proteinExistence type="predicted"/>
<sequence length="807" mass="92417">MLSAYQAANPYSQYDVDQYEKQSVSSSSSSSVSFSNLAVSEKLSNTNRQMDQEEKQKTREKPSKRKSFRRMFGQNEKEEKEEKKVKEKKTISLPLFSKGKTGKNEKNEKHERNENERLRPTPNHSNSGEKRKNRLSYIFFSDEDGKKDDLTPKDDVPQKKRSNSNSSSFTPSENEDGLEKSKNKSNTNRLSKFFSSEEDRKRNLNTNHNNLSDLFIAGNETPIKSHNRSRLINNKNLTELPTNTPRPISLVSSNTMDSDNVDDTYSKENERYQVDNNSISNDFSNYSEDTVFPDDREHENNEKTQVIITSSVIHDDVGHRDGIEVTKENHQDYTEPIDEGIDHRDGPEIVIVDENNQNYSEITSEDKINNVFAGDDRNHQDDEIPIEDTNHENDQDYSVIADENKNNEFASNDQNHRDGEITCRDINHQGDIENDQNDAKTTANRHIETEINVDNSKIIEDNVRQGHTEVPTVDVVHRDYADHVGTKVTGDNVKSINEDENNQNPTHVIPDDNIDTNNHDENEHSTLSTPASSILSDTQSVAINPEFNRKRDYRDEVEERDVRVIEKNRFYEVKKIVEKYQVPKIIEKHVIVTKEDPQARQKIEQLQVTNENLVTVNTQLESKIKEQSQQIEKFSSLESVMVRQTQLVEKMEETIKRLETQVQDQKEELGIKISEHMEDTVRHLESKLNEKSKELDNLRMVMMDQLCTNSNTTFIFKPSTGTIDINGLLPASENPSTDTTAVTAMAMTMTTRQEPQEMYSRNTLVNTLVVKPLVNTLVVSASIATSVLYAVYIRPVIGLVKVVRSGV</sequence>
<feature type="compositionally biased region" description="Basic and acidic residues" evidence="2">
    <location>
        <begin position="143"/>
        <end position="158"/>
    </location>
</feature>
<dbReference type="EMBL" id="CAJVPV010001668">
    <property type="protein sequence ID" value="CAG8504458.1"/>
    <property type="molecule type" value="Genomic_DNA"/>
</dbReference>
<keyword evidence="1" id="KW-0175">Coiled coil</keyword>
<dbReference type="Proteomes" id="UP000789342">
    <property type="component" value="Unassembled WGS sequence"/>
</dbReference>
<feature type="compositionally biased region" description="Polar residues" evidence="2">
    <location>
        <begin position="525"/>
        <end position="536"/>
    </location>
</feature>
<dbReference type="AlphaFoldDB" id="A0A9N8ZRK9"/>
<organism evidence="3 4">
    <name type="scientific">Acaulospora morrowiae</name>
    <dbReference type="NCBI Taxonomy" id="94023"/>
    <lineage>
        <taxon>Eukaryota</taxon>
        <taxon>Fungi</taxon>
        <taxon>Fungi incertae sedis</taxon>
        <taxon>Mucoromycota</taxon>
        <taxon>Glomeromycotina</taxon>
        <taxon>Glomeromycetes</taxon>
        <taxon>Diversisporales</taxon>
        <taxon>Acaulosporaceae</taxon>
        <taxon>Acaulospora</taxon>
    </lineage>
</organism>
<keyword evidence="4" id="KW-1185">Reference proteome</keyword>
<reference evidence="3" key="1">
    <citation type="submission" date="2021-06" db="EMBL/GenBank/DDBJ databases">
        <authorList>
            <person name="Kallberg Y."/>
            <person name="Tangrot J."/>
            <person name="Rosling A."/>
        </authorList>
    </citation>
    <scope>NUCLEOTIDE SEQUENCE</scope>
    <source>
        <strain evidence="3">CL551</strain>
    </source>
</reference>